<keyword evidence="3" id="KW-0812">Transmembrane</keyword>
<dbReference type="STRING" id="1156394.T0RSF1"/>
<dbReference type="OrthoDB" id="47007at2759"/>
<dbReference type="AlphaFoldDB" id="T0RSF1"/>
<dbReference type="GO" id="GO:0016491">
    <property type="term" value="F:oxidoreductase activity"/>
    <property type="evidence" value="ECO:0007669"/>
    <property type="project" value="UniProtKB-KW"/>
</dbReference>
<keyword evidence="5" id="KW-1185">Reference proteome</keyword>
<dbReference type="CDD" id="cd05327">
    <property type="entry name" value="retinol-DH_like_SDR_c_like"/>
    <property type="match status" value="1"/>
</dbReference>
<dbReference type="EMBL" id="JH767161">
    <property type="protein sequence ID" value="EQC33067.1"/>
    <property type="molecule type" value="Genomic_DNA"/>
</dbReference>
<dbReference type="SUPFAM" id="SSF51735">
    <property type="entry name" value="NAD(P)-binding Rossmann-fold domains"/>
    <property type="match status" value="1"/>
</dbReference>
<dbReference type="FunCoup" id="T0RSF1">
    <property type="interactions" value="10"/>
</dbReference>
<keyword evidence="3" id="KW-0472">Membrane</keyword>
<dbReference type="RefSeq" id="XP_008613753.1">
    <property type="nucleotide sequence ID" value="XM_008615531.1"/>
</dbReference>
<dbReference type="Pfam" id="PF00106">
    <property type="entry name" value="adh_short"/>
    <property type="match status" value="1"/>
</dbReference>
<dbReference type="Proteomes" id="UP000030762">
    <property type="component" value="Unassembled WGS sequence"/>
</dbReference>
<gene>
    <name evidence="4" type="ORF">SDRG_09586</name>
</gene>
<dbReference type="InterPro" id="IPR002347">
    <property type="entry name" value="SDR_fam"/>
</dbReference>
<dbReference type="GeneID" id="19950313"/>
<dbReference type="Gene3D" id="3.40.50.720">
    <property type="entry name" value="NAD(P)-binding Rossmann-like Domain"/>
    <property type="match status" value="1"/>
</dbReference>
<reference evidence="4 5" key="1">
    <citation type="submission" date="2012-04" db="EMBL/GenBank/DDBJ databases">
        <title>The Genome Sequence of Saprolegnia declina VS20.</title>
        <authorList>
            <consortium name="The Broad Institute Genome Sequencing Platform"/>
            <person name="Russ C."/>
            <person name="Nusbaum C."/>
            <person name="Tyler B."/>
            <person name="van West P."/>
            <person name="Dieguez-Uribeondo J."/>
            <person name="de Bruijn I."/>
            <person name="Tripathy S."/>
            <person name="Jiang R."/>
            <person name="Young S.K."/>
            <person name="Zeng Q."/>
            <person name="Gargeya S."/>
            <person name="Fitzgerald M."/>
            <person name="Haas B."/>
            <person name="Abouelleil A."/>
            <person name="Alvarado L."/>
            <person name="Arachchi H.M."/>
            <person name="Berlin A."/>
            <person name="Chapman S.B."/>
            <person name="Goldberg J."/>
            <person name="Griggs A."/>
            <person name="Gujja S."/>
            <person name="Hansen M."/>
            <person name="Howarth C."/>
            <person name="Imamovic A."/>
            <person name="Larimer J."/>
            <person name="McCowen C."/>
            <person name="Montmayeur A."/>
            <person name="Murphy C."/>
            <person name="Neiman D."/>
            <person name="Pearson M."/>
            <person name="Priest M."/>
            <person name="Roberts A."/>
            <person name="Saif S."/>
            <person name="Shea T."/>
            <person name="Sisk P."/>
            <person name="Sykes S."/>
            <person name="Wortman J."/>
            <person name="Nusbaum C."/>
            <person name="Birren B."/>
        </authorList>
    </citation>
    <scope>NUCLEOTIDE SEQUENCE [LARGE SCALE GENOMIC DNA]</scope>
    <source>
        <strain evidence="4 5">VS20</strain>
    </source>
</reference>
<organism evidence="4 5">
    <name type="scientific">Saprolegnia diclina (strain VS20)</name>
    <dbReference type="NCBI Taxonomy" id="1156394"/>
    <lineage>
        <taxon>Eukaryota</taxon>
        <taxon>Sar</taxon>
        <taxon>Stramenopiles</taxon>
        <taxon>Oomycota</taxon>
        <taxon>Saprolegniomycetes</taxon>
        <taxon>Saprolegniales</taxon>
        <taxon>Saprolegniaceae</taxon>
        <taxon>Saprolegnia</taxon>
    </lineage>
</organism>
<dbReference type="PANTHER" id="PTHR43157">
    <property type="entry name" value="PHOSPHATIDYLINOSITOL-GLYCAN BIOSYNTHESIS CLASS F PROTEIN-RELATED"/>
    <property type="match status" value="1"/>
</dbReference>
<dbReference type="InParanoid" id="T0RSF1"/>
<dbReference type="eggNOG" id="KOG1208">
    <property type="taxonomic scope" value="Eukaryota"/>
</dbReference>
<proteinExistence type="inferred from homology"/>
<dbReference type="PRINTS" id="PR00081">
    <property type="entry name" value="GDHRDH"/>
</dbReference>
<comment type="similarity">
    <text evidence="2">Belongs to the short-chain dehydrogenases/reductases (SDR) family.</text>
</comment>
<evidence type="ECO:0000256" key="2">
    <source>
        <dbReference type="RuleBase" id="RU000363"/>
    </source>
</evidence>
<accession>T0RSF1</accession>
<evidence type="ECO:0000256" key="3">
    <source>
        <dbReference type="SAM" id="Phobius"/>
    </source>
</evidence>
<dbReference type="PRINTS" id="PR00080">
    <property type="entry name" value="SDRFAMILY"/>
</dbReference>
<protein>
    <submittedName>
        <fullName evidence="4">Uncharacterized protein</fullName>
    </submittedName>
</protein>
<sequence>MMLTVTDVGATYVLVLLLFRAPMSDIPWTHTYVLRYSLVAIASLLLIHGAFGTISDEYYYGLELFTVFNTISAYIMILQGKAYLDEDLTEKVAIVTGANAGIGLEIARQLAQMGAHVIFACRSKERAEDAMKQVAATTSSSKLEFMALDVGSLASVRAFADDFLKSKRTLDILVNNAGVNHYRRQETVDGFEAMLGINFLGPFLLTNLLLPALLRADDGRVVNVGSCVMKWATKIPFEDLNTKQNYGTGQAVYNWTKWANYLFTQELHRRYANTALTVNCAHPGLVISNMQKNMLPFLNTLAHWFNWLRPFLQQTGEQGAYTPVFAATCRHLTGGHYLARSEIEELPARFVDADLAKRLWDVACPLVGLPRDYFPTPTLD</sequence>
<dbReference type="OMA" id="SSKLEFM"/>
<name>T0RSF1_SAPDV</name>
<feature type="transmembrane region" description="Helical" evidence="3">
    <location>
        <begin position="33"/>
        <end position="51"/>
    </location>
</feature>
<keyword evidence="3" id="KW-1133">Transmembrane helix</keyword>
<evidence type="ECO:0000313" key="4">
    <source>
        <dbReference type="EMBL" id="EQC33067.1"/>
    </source>
</evidence>
<dbReference type="VEuPathDB" id="FungiDB:SDRG_09586"/>
<dbReference type="PANTHER" id="PTHR43157:SF31">
    <property type="entry name" value="PHOSPHATIDYLINOSITOL-GLYCAN BIOSYNTHESIS CLASS F PROTEIN"/>
    <property type="match status" value="1"/>
</dbReference>
<evidence type="ECO:0000256" key="1">
    <source>
        <dbReference type="ARBA" id="ARBA00023002"/>
    </source>
</evidence>
<evidence type="ECO:0000313" key="5">
    <source>
        <dbReference type="Proteomes" id="UP000030762"/>
    </source>
</evidence>
<keyword evidence="1" id="KW-0560">Oxidoreductase</keyword>
<dbReference type="InterPro" id="IPR036291">
    <property type="entry name" value="NAD(P)-bd_dom_sf"/>
</dbReference>
<feature type="transmembrane region" description="Helical" evidence="3">
    <location>
        <begin position="58"/>
        <end position="77"/>
    </location>
</feature>